<name>A0A1G4RKU2_9BACL</name>
<proteinExistence type="predicted"/>
<dbReference type="SUPFAM" id="SSF54060">
    <property type="entry name" value="His-Me finger endonucleases"/>
    <property type="match status" value="1"/>
</dbReference>
<gene>
    <name evidence="4" type="ORF">SAMN04487970_101697</name>
</gene>
<protein>
    <submittedName>
        <fullName evidence="4">HNH endonuclease</fullName>
    </submittedName>
</protein>
<dbReference type="EMBL" id="FMTT01000016">
    <property type="protein sequence ID" value="SCW57420.1"/>
    <property type="molecule type" value="Genomic_DNA"/>
</dbReference>
<dbReference type="SUPFAM" id="SSF64496">
    <property type="entry name" value="DNA-binding domain of intron-encoded endonucleases"/>
    <property type="match status" value="1"/>
</dbReference>
<dbReference type="InterPro" id="IPR003615">
    <property type="entry name" value="HNH_nuc"/>
</dbReference>
<dbReference type="Gene3D" id="3.90.75.20">
    <property type="match status" value="1"/>
</dbReference>
<sequence length="191" mass="22482">MKKNETNENQIEVIQGEVWREIAGYETLYQISNYGRVKSLGNSQDRQEKILKQQLQRDGYKRVWLYKKGLKRKRFPVHRLVANAFIPNPLRKEQVNHQNGNKLDNRLENLNWMTRKENIAHAYETGLVKKNKNPVIATHLDTGEQRQFKSQKEASRELGFYMKNISNVLKGRITHVGGWKFERSSLDKKSS</sequence>
<evidence type="ECO:0000259" key="2">
    <source>
        <dbReference type="Pfam" id="PF13392"/>
    </source>
</evidence>
<keyword evidence="4" id="KW-0378">Hydrolase</keyword>
<dbReference type="InterPro" id="IPR036388">
    <property type="entry name" value="WH-like_DNA-bd_sf"/>
</dbReference>
<dbReference type="Pfam" id="PF22083">
    <property type="entry name" value="I-HmuI_NUMOD-like"/>
    <property type="match status" value="1"/>
</dbReference>
<accession>A0A1G4RKU2</accession>
<dbReference type="Pfam" id="PF07463">
    <property type="entry name" value="NUMOD4"/>
    <property type="match status" value="1"/>
</dbReference>
<dbReference type="STRING" id="624147.SAMN04487970_101697"/>
<keyword evidence="5" id="KW-1185">Reference proteome</keyword>
<dbReference type="Gene3D" id="1.10.10.10">
    <property type="entry name" value="Winged helix-like DNA-binding domain superfamily/Winged helix DNA-binding domain"/>
    <property type="match status" value="1"/>
</dbReference>
<keyword evidence="4" id="KW-0540">Nuclease</keyword>
<organism evidence="4 5">
    <name type="scientific">Paenibacillus tianmuensis</name>
    <dbReference type="NCBI Taxonomy" id="624147"/>
    <lineage>
        <taxon>Bacteria</taxon>
        <taxon>Bacillati</taxon>
        <taxon>Bacillota</taxon>
        <taxon>Bacilli</taxon>
        <taxon>Bacillales</taxon>
        <taxon>Paenibacillaceae</taxon>
        <taxon>Paenibacillus</taxon>
    </lineage>
</organism>
<dbReference type="Proteomes" id="UP000198601">
    <property type="component" value="Unassembled WGS sequence"/>
</dbReference>
<dbReference type="RefSeq" id="WP_167670190.1">
    <property type="nucleotide sequence ID" value="NZ_FMTT01000016.1"/>
</dbReference>
<feature type="domain" description="HNH nuclease" evidence="2">
    <location>
        <begin position="77"/>
        <end position="118"/>
    </location>
</feature>
<keyword evidence="4" id="KW-0255">Endonuclease</keyword>
<evidence type="ECO:0000259" key="3">
    <source>
        <dbReference type="Pfam" id="PF22083"/>
    </source>
</evidence>
<feature type="domain" description="DNA endonuclease I-HmuI-like NUMOD-like" evidence="3">
    <location>
        <begin position="142"/>
        <end position="182"/>
    </location>
</feature>
<dbReference type="Pfam" id="PF13392">
    <property type="entry name" value="HNH_3"/>
    <property type="match status" value="1"/>
</dbReference>
<dbReference type="GO" id="GO:0004519">
    <property type="term" value="F:endonuclease activity"/>
    <property type="evidence" value="ECO:0007669"/>
    <property type="project" value="UniProtKB-KW"/>
</dbReference>
<dbReference type="AlphaFoldDB" id="A0A1G4RKU2"/>
<dbReference type="InterPro" id="IPR044925">
    <property type="entry name" value="His-Me_finger_sf"/>
</dbReference>
<evidence type="ECO:0000259" key="1">
    <source>
        <dbReference type="Pfam" id="PF07463"/>
    </source>
</evidence>
<evidence type="ECO:0000313" key="5">
    <source>
        <dbReference type="Proteomes" id="UP000198601"/>
    </source>
</evidence>
<dbReference type="InterPro" id="IPR054307">
    <property type="entry name" value="I-HmuI_NUMOD-like"/>
</dbReference>
<reference evidence="5" key="1">
    <citation type="submission" date="2016-10" db="EMBL/GenBank/DDBJ databases">
        <authorList>
            <person name="Varghese N."/>
            <person name="Submissions S."/>
        </authorList>
    </citation>
    <scope>NUCLEOTIDE SEQUENCE [LARGE SCALE GENOMIC DNA]</scope>
    <source>
        <strain evidence="5">CGMCC 1.8946</strain>
    </source>
</reference>
<feature type="domain" description="NUMOD4" evidence="1">
    <location>
        <begin position="17"/>
        <end position="65"/>
    </location>
</feature>
<evidence type="ECO:0000313" key="4">
    <source>
        <dbReference type="EMBL" id="SCW57420.1"/>
    </source>
</evidence>
<dbReference type="GO" id="GO:0016788">
    <property type="term" value="F:hydrolase activity, acting on ester bonds"/>
    <property type="evidence" value="ECO:0007669"/>
    <property type="project" value="InterPro"/>
</dbReference>
<dbReference type="InterPro" id="IPR010902">
    <property type="entry name" value="NUMOD4"/>
</dbReference>